<dbReference type="NCBIfam" id="TIGR02523">
    <property type="entry name" value="type_IV_pilV"/>
    <property type="match status" value="1"/>
</dbReference>
<reference evidence="3" key="1">
    <citation type="journal article" date="2019" name="Int. J. Syst. Evol. Microbiol.">
        <title>The Global Catalogue of Microorganisms (GCM) 10K type strain sequencing project: providing services to taxonomists for standard genome sequencing and annotation.</title>
        <authorList>
            <consortium name="The Broad Institute Genomics Platform"/>
            <consortium name="The Broad Institute Genome Sequencing Center for Infectious Disease"/>
            <person name="Wu L."/>
            <person name="Ma J."/>
        </authorList>
    </citation>
    <scope>NUCLEOTIDE SEQUENCE [LARGE SCALE GENOMIC DNA]</scope>
    <source>
        <strain evidence="3">KCTC 52660</strain>
    </source>
</reference>
<keyword evidence="1" id="KW-0472">Membrane</keyword>
<keyword evidence="1" id="KW-1133">Transmembrane helix</keyword>
<feature type="transmembrane region" description="Helical" evidence="1">
    <location>
        <begin position="21"/>
        <end position="44"/>
    </location>
</feature>
<evidence type="ECO:0000256" key="1">
    <source>
        <dbReference type="SAM" id="Phobius"/>
    </source>
</evidence>
<dbReference type="InterPro" id="IPR012902">
    <property type="entry name" value="N_methyl_site"/>
</dbReference>
<gene>
    <name evidence="2" type="primary">pilV</name>
    <name evidence="2" type="ORF">ACFODV_15775</name>
</gene>
<name>A0ABV7B840_9GAMM</name>
<evidence type="ECO:0000313" key="3">
    <source>
        <dbReference type="Proteomes" id="UP001595386"/>
    </source>
</evidence>
<dbReference type="NCBIfam" id="TIGR02532">
    <property type="entry name" value="IV_pilin_GFxxxE"/>
    <property type="match status" value="1"/>
</dbReference>
<dbReference type="Pfam" id="PF07963">
    <property type="entry name" value="N_methyl"/>
    <property type="match status" value="1"/>
</dbReference>
<dbReference type="Proteomes" id="UP001595386">
    <property type="component" value="Unassembled WGS sequence"/>
</dbReference>
<dbReference type="RefSeq" id="WP_379761151.1">
    <property type="nucleotide sequence ID" value="NZ_JBHRSQ010000039.1"/>
</dbReference>
<protein>
    <submittedName>
        <fullName evidence="2">Type IV pilus modification protein PilV</fullName>
    </submittedName>
</protein>
<accession>A0ABV7B840</accession>
<proteinExistence type="predicted"/>
<keyword evidence="3" id="KW-1185">Reference proteome</keyword>
<dbReference type="EMBL" id="JBHRSQ010000039">
    <property type="protein sequence ID" value="MFC2993480.1"/>
    <property type="molecule type" value="Genomic_DNA"/>
</dbReference>
<comment type="caution">
    <text evidence="2">The sequence shown here is derived from an EMBL/GenBank/DDBJ whole genome shotgun (WGS) entry which is preliminary data.</text>
</comment>
<evidence type="ECO:0000313" key="2">
    <source>
        <dbReference type="EMBL" id="MFC2993480.1"/>
    </source>
</evidence>
<keyword evidence="1" id="KW-0812">Transmembrane</keyword>
<organism evidence="2 3">
    <name type="scientific">Halomonas tibetensis</name>
    <dbReference type="NCBI Taxonomy" id="2259590"/>
    <lineage>
        <taxon>Bacteria</taxon>
        <taxon>Pseudomonadati</taxon>
        <taxon>Pseudomonadota</taxon>
        <taxon>Gammaproteobacteria</taxon>
        <taxon>Oceanospirillales</taxon>
        <taxon>Halomonadaceae</taxon>
        <taxon>Halomonas</taxon>
    </lineage>
</organism>
<sequence>MSFEMLSTFRVAGMRNLRQKGFTLVEVLVAIVVLSVGVLGLAAMQLKASQGATIAYQRSLASMVALDGEERVWSLLAEHDLEVDGDWFCPTVISDVAADWLSHWQTTLAFLNATASADISVTMEYAGDIIGYGVCTYVVDVSWSDVSLAGNVAEYQECMEEAEGGGGESDCEALEPPPPPNLLYGFRIPGEVAPMEPEE</sequence>
<dbReference type="InterPro" id="IPR013362">
    <property type="entry name" value="Pilus_4_PilV"/>
</dbReference>